<evidence type="ECO:0000256" key="10">
    <source>
        <dbReference type="NCBIfam" id="TIGR00209"/>
    </source>
</evidence>
<reference evidence="14" key="1">
    <citation type="journal article" date="2019" name="Int. J. Syst. Evol. Microbiol.">
        <title>The Global Catalogue of Microorganisms (GCM) 10K type strain sequencing project: providing services to taxonomists for standard genome sequencing and annotation.</title>
        <authorList>
            <consortium name="The Broad Institute Genomics Platform"/>
            <consortium name="The Broad Institute Genome Sequencing Center for Infectious Disease"/>
            <person name="Wu L."/>
            <person name="Ma J."/>
        </authorList>
    </citation>
    <scope>NUCLEOTIDE SEQUENCE [LARGE SCALE GENOMIC DNA]</scope>
    <source>
        <strain evidence="14">JCM 7356</strain>
    </source>
</reference>
<dbReference type="GO" id="GO:0016779">
    <property type="term" value="F:nucleotidyltransferase activity"/>
    <property type="evidence" value="ECO:0007669"/>
    <property type="project" value="UniProtKB-KW"/>
</dbReference>
<dbReference type="RefSeq" id="WP_344634457.1">
    <property type="nucleotide sequence ID" value="NZ_BAAATR010000002.1"/>
</dbReference>
<keyword evidence="6" id="KW-0479">Metal-binding</keyword>
<evidence type="ECO:0000256" key="5">
    <source>
        <dbReference type="ARBA" id="ARBA00022695"/>
    </source>
</evidence>
<evidence type="ECO:0000313" key="13">
    <source>
        <dbReference type="EMBL" id="GAA2228004.1"/>
    </source>
</evidence>
<evidence type="ECO:0000256" key="4">
    <source>
        <dbReference type="ARBA" id="ARBA00022679"/>
    </source>
</evidence>
<comment type="cofactor">
    <cofactor evidence="1">
        <name>Zn(2+)</name>
        <dbReference type="ChEBI" id="CHEBI:29105"/>
    </cofactor>
</comment>
<dbReference type="EC" id="2.7.7.12" evidence="10"/>
<name>A0ABP5Q7C7_9ACTN</name>
<evidence type="ECO:0000256" key="7">
    <source>
        <dbReference type="ARBA" id="ARBA00022833"/>
    </source>
</evidence>
<evidence type="ECO:0000313" key="14">
    <source>
        <dbReference type="Proteomes" id="UP001500305"/>
    </source>
</evidence>
<keyword evidence="9" id="KW-0119">Carbohydrate metabolism</keyword>
<organism evidence="13 14">
    <name type="scientific">Kitasatospora cystarginea</name>
    <dbReference type="NCBI Taxonomy" id="58350"/>
    <lineage>
        <taxon>Bacteria</taxon>
        <taxon>Bacillati</taxon>
        <taxon>Actinomycetota</taxon>
        <taxon>Actinomycetes</taxon>
        <taxon>Kitasatosporales</taxon>
        <taxon>Streptomycetaceae</taxon>
        <taxon>Kitasatospora</taxon>
    </lineage>
</organism>
<keyword evidence="7" id="KW-0862">Zinc</keyword>
<feature type="domain" description="Galactose-1-phosphate uridyl transferase C-terminal" evidence="12">
    <location>
        <begin position="221"/>
        <end position="317"/>
    </location>
</feature>
<evidence type="ECO:0000256" key="1">
    <source>
        <dbReference type="ARBA" id="ARBA00001947"/>
    </source>
</evidence>
<dbReference type="Proteomes" id="UP001500305">
    <property type="component" value="Unassembled WGS sequence"/>
</dbReference>
<dbReference type="InterPro" id="IPR001937">
    <property type="entry name" value="GalP_UDPtransf1"/>
</dbReference>
<comment type="similarity">
    <text evidence="2">Belongs to the galactose-1-phosphate uridylyltransferase type 1 family.</text>
</comment>
<keyword evidence="8" id="KW-0299">Galactose metabolism</keyword>
<gene>
    <name evidence="13" type="primary">galT_1</name>
    <name evidence="13" type="ORF">GCM10010430_04480</name>
</gene>
<evidence type="ECO:0000256" key="6">
    <source>
        <dbReference type="ARBA" id="ARBA00022723"/>
    </source>
</evidence>
<protein>
    <recommendedName>
        <fullName evidence="3 10">Galactose-1-phosphate uridylyltransferase</fullName>
        <ecNumber evidence="10">2.7.7.12</ecNumber>
    </recommendedName>
</protein>
<dbReference type="InterPro" id="IPR036265">
    <property type="entry name" value="HIT-like_sf"/>
</dbReference>
<proteinExistence type="inferred from homology"/>
<evidence type="ECO:0000256" key="3">
    <source>
        <dbReference type="ARBA" id="ARBA00016340"/>
    </source>
</evidence>
<evidence type="ECO:0000256" key="9">
    <source>
        <dbReference type="ARBA" id="ARBA00023277"/>
    </source>
</evidence>
<dbReference type="Pfam" id="PF02744">
    <property type="entry name" value="GalP_UDP_tr_C"/>
    <property type="match status" value="1"/>
</dbReference>
<keyword evidence="5 13" id="KW-0548">Nucleotidyltransferase</keyword>
<keyword evidence="4" id="KW-0808">Transferase</keyword>
<dbReference type="SUPFAM" id="SSF54197">
    <property type="entry name" value="HIT-like"/>
    <property type="match status" value="2"/>
</dbReference>
<dbReference type="Gene3D" id="3.30.428.10">
    <property type="entry name" value="HIT-like"/>
    <property type="match status" value="2"/>
</dbReference>
<dbReference type="EMBL" id="BAAATR010000002">
    <property type="protein sequence ID" value="GAA2228004.1"/>
    <property type="molecule type" value="Genomic_DNA"/>
</dbReference>
<dbReference type="NCBIfam" id="TIGR00209">
    <property type="entry name" value="galT_1"/>
    <property type="match status" value="1"/>
</dbReference>
<dbReference type="PIRSF" id="PIRSF000808">
    <property type="entry name" value="GalT"/>
    <property type="match status" value="1"/>
</dbReference>
<evidence type="ECO:0000256" key="8">
    <source>
        <dbReference type="ARBA" id="ARBA00023144"/>
    </source>
</evidence>
<dbReference type="InterPro" id="IPR005850">
    <property type="entry name" value="GalP_Utransf_C"/>
</dbReference>
<accession>A0ABP5Q7C7</accession>
<evidence type="ECO:0000256" key="2">
    <source>
        <dbReference type="ARBA" id="ARBA00010951"/>
    </source>
</evidence>
<dbReference type="PANTHER" id="PTHR11943:SF1">
    <property type="entry name" value="GALACTOSE-1-PHOSPHATE URIDYLYLTRANSFERASE"/>
    <property type="match status" value="1"/>
</dbReference>
<dbReference type="PANTHER" id="PTHR11943">
    <property type="entry name" value="GALACTOSE-1-PHOSPHATE URIDYLYLTRANSFERASE"/>
    <property type="match status" value="1"/>
</dbReference>
<evidence type="ECO:0000259" key="12">
    <source>
        <dbReference type="Pfam" id="PF02744"/>
    </source>
</evidence>
<sequence length="364" mass="39672">MTATRSSDRLPDGREIYYYGEAPILADPSDGPSAGHWTPDRSELRWDPLMEEWVIVAPHRRRRAAATGALCPLCPTRGDDLTEIPAARYDVAVFENRFPALSGPWTADFAPVGPLPRSAAAAGRCEVISYSSEHDVTPALLPAARLVTVIEALADRTAELGAMPGVQYVFCFENHGAEVGATVSHAHGQVYAYPFVPPRIARMRDAARHSAARGAGCLFCEVQRQEAAGSRVVERGDHWTAFVPYAARWPYEIHLYPRRHLPDLAALTPAERAELAQLYGSVLRRLAGLPGGPLPYMALWIQAPVTEDREVFHLHLQIFTDRAGTGGPKRLAAGELGAGVFVSEVDPERAAEELRAVRTSAGLE</sequence>
<feature type="domain" description="Galactose-1-phosphate uridyl transferase N-terminal" evidence="11">
    <location>
        <begin position="42"/>
        <end position="197"/>
    </location>
</feature>
<keyword evidence="14" id="KW-1185">Reference proteome</keyword>
<dbReference type="InterPro" id="IPR005849">
    <property type="entry name" value="GalP_Utransf_N"/>
</dbReference>
<comment type="caution">
    <text evidence="13">The sequence shown here is derived from an EMBL/GenBank/DDBJ whole genome shotgun (WGS) entry which is preliminary data.</text>
</comment>
<dbReference type="Pfam" id="PF01087">
    <property type="entry name" value="GalP_UDP_transf"/>
    <property type="match status" value="1"/>
</dbReference>
<evidence type="ECO:0000259" key="11">
    <source>
        <dbReference type="Pfam" id="PF01087"/>
    </source>
</evidence>